<comment type="caution">
    <text evidence="1">The sequence shown here is derived from an EMBL/GenBank/DDBJ whole genome shotgun (WGS) entry which is preliminary data.</text>
</comment>
<protein>
    <submittedName>
        <fullName evidence="1">Uncharacterized protein</fullName>
    </submittedName>
</protein>
<reference evidence="1 2" key="1">
    <citation type="submission" date="2018-06" db="EMBL/GenBank/DDBJ databases">
        <title>Extensive metabolic versatility and redundancy in microbially diverse, dynamic hydrothermal sediments.</title>
        <authorList>
            <person name="Dombrowski N."/>
            <person name="Teske A."/>
            <person name="Baker B.J."/>
        </authorList>
    </citation>
    <scope>NUCLEOTIDE SEQUENCE [LARGE SCALE GENOMIC DNA]</scope>
    <source>
        <strain evidence="1">B34_G17</strain>
    </source>
</reference>
<gene>
    <name evidence="1" type="ORF">DRJ33_08305</name>
</gene>
<accession>A0A497EPS2</accession>
<name>A0A497EPS2_9CREN</name>
<evidence type="ECO:0000313" key="1">
    <source>
        <dbReference type="EMBL" id="RLE49384.1"/>
    </source>
</evidence>
<sequence length="94" mass="10662">MAPIAYSRFNGDEKSLFEASTEVLKKLGFKILDQKPETGFIHAHGMWRGTLAHLEVSVDRARGRGVMVRVLPGDEGKYLDLARKFMDELSKQLR</sequence>
<evidence type="ECO:0000313" key="2">
    <source>
        <dbReference type="Proteomes" id="UP000272051"/>
    </source>
</evidence>
<dbReference type="AlphaFoldDB" id="A0A497EPS2"/>
<dbReference type="EMBL" id="QMQX01000213">
    <property type="protein sequence ID" value="RLE49384.1"/>
    <property type="molecule type" value="Genomic_DNA"/>
</dbReference>
<dbReference type="Proteomes" id="UP000272051">
    <property type="component" value="Unassembled WGS sequence"/>
</dbReference>
<proteinExistence type="predicted"/>
<organism evidence="1 2">
    <name type="scientific">Thermoproteota archaeon</name>
    <dbReference type="NCBI Taxonomy" id="2056631"/>
    <lineage>
        <taxon>Archaea</taxon>
        <taxon>Thermoproteota</taxon>
    </lineage>
</organism>